<dbReference type="GO" id="GO:0004130">
    <property type="term" value="F:cytochrome-c peroxidase activity"/>
    <property type="evidence" value="ECO:0007669"/>
    <property type="project" value="TreeGrafter"/>
</dbReference>
<evidence type="ECO:0000256" key="4">
    <source>
        <dbReference type="ARBA" id="ARBA00022729"/>
    </source>
</evidence>
<sequence length="648" mass="72639">MQTGVRLPKTLTFTITRLEIWAKVDRSFLCAVFRNKALLPAFFLGTTWLFVVLLGQLDSQPSVAKSATQRVKGQFSTDLAAFDAVLSEQLLPLAENSRHSDSLKAAFRACRRAYKKLEPFTAYYFPATTRLVNGPPLPEIEAEDNRISEPGGLQVIEAFIFPEFNLDQRSGLVREIKKLRRELVRYANFWQDTELTDAHVFDLLRLQIFRLLTLGISGFDTPICQTALPEAATSIAGLRTYVSFYERTQPGFSQLDRLLQKTEAHLNQATDFNAFDRAHFIITYANPLSTQLLAYQKQLAIHPFKEIRALRTEAKTLFDPNAFDADFYAPTSAMRSNEAKILVGKKLFSDLLLSTSNDSSGGKRSCATCHQPGRAFTDGLPKNATLSGRGTVRRNTPTLLNAALQNRQFYDLRSHTLENQSSDVIQNTDEMHGSLEFAARTLQHNSAYKSGFKRAFPTMRDSIEPIHIQNALAAYERSLVRLNARFDRYMRGERDASGKPVMTAEEVFGFNLFMGKAKCGTCHFMPLFNGTVPPEFTQTESEVIGVPVRPNCRQIDPDPGRYALFPLDPLNYAFKTPSVRNVARTAPYMHNGAFQTLEEVIEFYDRGGGQGLGIALDNQTLPSDKLNLTSSEKKALIAFMNALTDSIP</sequence>
<dbReference type="Proteomes" id="UP000274271">
    <property type="component" value="Unassembled WGS sequence"/>
</dbReference>
<comment type="caution">
    <text evidence="9">The sequence shown here is derived from an EMBL/GenBank/DDBJ whole genome shotgun (WGS) entry which is preliminary data.</text>
</comment>
<keyword evidence="9" id="KW-0575">Peroxidase</keyword>
<dbReference type="EMBL" id="RQJP01000001">
    <property type="protein sequence ID" value="RRB17565.1"/>
    <property type="molecule type" value="Genomic_DNA"/>
</dbReference>
<comment type="subcellular location">
    <subcellularLocation>
        <location evidence="1">Cell envelope</location>
    </subcellularLocation>
</comment>
<evidence type="ECO:0000256" key="3">
    <source>
        <dbReference type="ARBA" id="ARBA00022723"/>
    </source>
</evidence>
<evidence type="ECO:0000256" key="1">
    <source>
        <dbReference type="ARBA" id="ARBA00004196"/>
    </source>
</evidence>
<keyword evidence="5" id="KW-0560">Oxidoreductase</keyword>
<protein>
    <submittedName>
        <fullName evidence="9">Cytochrome C peroxidase</fullName>
    </submittedName>
</protein>
<evidence type="ECO:0000256" key="5">
    <source>
        <dbReference type="ARBA" id="ARBA00023002"/>
    </source>
</evidence>
<dbReference type="InterPro" id="IPR038352">
    <property type="entry name" value="Imelysin_sf"/>
</dbReference>
<keyword evidence="4" id="KW-0732">Signal</keyword>
<dbReference type="AlphaFoldDB" id="A0A3P1CW74"/>
<dbReference type="InterPro" id="IPR009056">
    <property type="entry name" value="Cyt_c-like_dom"/>
</dbReference>
<organism evidence="9 10">
    <name type="scientific">Larkinella knui</name>
    <dbReference type="NCBI Taxonomy" id="2025310"/>
    <lineage>
        <taxon>Bacteria</taxon>
        <taxon>Pseudomonadati</taxon>
        <taxon>Bacteroidota</taxon>
        <taxon>Cytophagia</taxon>
        <taxon>Cytophagales</taxon>
        <taxon>Spirosomataceae</taxon>
        <taxon>Larkinella</taxon>
    </lineage>
</organism>
<dbReference type="PROSITE" id="PS51007">
    <property type="entry name" value="CYTC"/>
    <property type="match status" value="1"/>
</dbReference>
<dbReference type="PANTHER" id="PTHR30600">
    <property type="entry name" value="CYTOCHROME C PEROXIDASE-RELATED"/>
    <property type="match status" value="1"/>
</dbReference>
<evidence type="ECO:0000313" key="9">
    <source>
        <dbReference type="EMBL" id="RRB17565.1"/>
    </source>
</evidence>
<dbReference type="Gene3D" id="1.20.1420.20">
    <property type="entry name" value="M75 peptidase, HXXE motif"/>
    <property type="match status" value="1"/>
</dbReference>
<reference evidence="9 10" key="1">
    <citation type="submission" date="2018-11" db="EMBL/GenBank/DDBJ databases">
        <authorList>
            <person name="Zhou Z."/>
            <person name="Wang G."/>
        </authorList>
    </citation>
    <scope>NUCLEOTIDE SEQUENCE [LARGE SCALE GENOMIC DNA]</scope>
    <source>
        <strain evidence="9 10">KCTC42998</strain>
    </source>
</reference>
<evidence type="ECO:0000256" key="6">
    <source>
        <dbReference type="ARBA" id="ARBA00023004"/>
    </source>
</evidence>
<dbReference type="InterPro" id="IPR004852">
    <property type="entry name" value="Di-haem_cyt_c_peroxidsae"/>
</dbReference>
<dbReference type="InterPro" id="IPR036909">
    <property type="entry name" value="Cyt_c-like_dom_sf"/>
</dbReference>
<dbReference type="SUPFAM" id="SSF46626">
    <property type="entry name" value="Cytochrome c"/>
    <property type="match status" value="2"/>
</dbReference>
<keyword evidence="10" id="KW-1185">Reference proteome</keyword>
<dbReference type="Gene3D" id="1.10.760.10">
    <property type="entry name" value="Cytochrome c-like domain"/>
    <property type="match status" value="2"/>
</dbReference>
<keyword evidence="3 7" id="KW-0479">Metal-binding</keyword>
<keyword evidence="6 7" id="KW-0408">Iron</keyword>
<proteinExistence type="predicted"/>
<dbReference type="GO" id="GO:0009055">
    <property type="term" value="F:electron transfer activity"/>
    <property type="evidence" value="ECO:0007669"/>
    <property type="project" value="InterPro"/>
</dbReference>
<evidence type="ECO:0000256" key="7">
    <source>
        <dbReference type="PROSITE-ProRule" id="PRU00433"/>
    </source>
</evidence>
<dbReference type="PANTHER" id="PTHR30600:SF10">
    <property type="entry name" value="BLL6722 PROTEIN"/>
    <property type="match status" value="1"/>
</dbReference>
<dbReference type="GO" id="GO:0020037">
    <property type="term" value="F:heme binding"/>
    <property type="evidence" value="ECO:0007669"/>
    <property type="project" value="InterPro"/>
</dbReference>
<dbReference type="GO" id="GO:0030313">
    <property type="term" value="C:cell envelope"/>
    <property type="evidence" value="ECO:0007669"/>
    <property type="project" value="UniProtKB-SubCell"/>
</dbReference>
<dbReference type="GO" id="GO:0046872">
    <property type="term" value="F:metal ion binding"/>
    <property type="evidence" value="ECO:0007669"/>
    <property type="project" value="UniProtKB-KW"/>
</dbReference>
<evidence type="ECO:0000259" key="8">
    <source>
        <dbReference type="PROSITE" id="PS51007"/>
    </source>
</evidence>
<evidence type="ECO:0000256" key="2">
    <source>
        <dbReference type="ARBA" id="ARBA00022617"/>
    </source>
</evidence>
<dbReference type="InterPro" id="IPR051395">
    <property type="entry name" value="Cytochrome_c_Peroxidase/MauG"/>
</dbReference>
<name>A0A3P1CW74_9BACT</name>
<gene>
    <name evidence="9" type="ORF">EHT87_04575</name>
</gene>
<dbReference type="OrthoDB" id="9805202at2"/>
<dbReference type="Pfam" id="PF03150">
    <property type="entry name" value="CCP_MauG"/>
    <property type="match status" value="1"/>
</dbReference>
<keyword evidence="2 7" id="KW-0349">Heme</keyword>
<evidence type="ECO:0000313" key="10">
    <source>
        <dbReference type="Proteomes" id="UP000274271"/>
    </source>
</evidence>
<feature type="domain" description="Cytochrome c" evidence="8">
    <location>
        <begin position="504"/>
        <end position="644"/>
    </location>
</feature>
<accession>A0A3P1CW74</accession>